<dbReference type="EMBL" id="BNCQ01000024">
    <property type="protein sequence ID" value="GIM07461.1"/>
    <property type="molecule type" value="Genomic_DNA"/>
</dbReference>
<gene>
    <name evidence="3" type="ORF">Vretifemale_14844</name>
    <name evidence="4" type="ORF">Vretimale_11580</name>
</gene>
<dbReference type="InterPro" id="IPR016137">
    <property type="entry name" value="RGS"/>
</dbReference>
<dbReference type="Proteomes" id="UP000722791">
    <property type="component" value="Unassembled WGS sequence"/>
</dbReference>
<accession>A0A8J4GHR0</accession>
<dbReference type="PROSITE" id="PS50132">
    <property type="entry name" value="RGS"/>
    <property type="match status" value="1"/>
</dbReference>
<dbReference type="EMBL" id="BNCP01000036">
    <property type="protein sequence ID" value="GIL86544.1"/>
    <property type="molecule type" value="Genomic_DNA"/>
</dbReference>
<feature type="region of interest" description="Disordered" evidence="1">
    <location>
        <begin position="263"/>
        <end position="411"/>
    </location>
</feature>
<feature type="compositionally biased region" description="Low complexity" evidence="1">
    <location>
        <begin position="368"/>
        <end position="386"/>
    </location>
</feature>
<dbReference type="Proteomes" id="UP000747110">
    <property type="component" value="Unassembled WGS sequence"/>
</dbReference>
<comment type="caution">
    <text evidence="4">The sequence shown here is derived from an EMBL/GenBank/DDBJ whole genome shotgun (WGS) entry which is preliminary data.</text>
</comment>
<keyword evidence="6" id="KW-1185">Reference proteome</keyword>
<evidence type="ECO:0000259" key="2">
    <source>
        <dbReference type="PROSITE" id="PS50132"/>
    </source>
</evidence>
<dbReference type="PANTHER" id="PTHR21243">
    <property type="entry name" value="PROTEIN SCAI"/>
    <property type="match status" value="1"/>
</dbReference>
<reference evidence="4" key="1">
    <citation type="journal article" date="2021" name="Proc. Natl. Acad. Sci. U.S.A.">
        <title>Three genomes in the algal genus Volvox reveal the fate of a haploid sex-determining region after a transition to homothallism.</title>
        <authorList>
            <person name="Yamamoto K."/>
            <person name="Hamaji T."/>
            <person name="Kawai-Toyooka H."/>
            <person name="Matsuzaki R."/>
            <person name="Takahashi F."/>
            <person name="Nishimura Y."/>
            <person name="Kawachi M."/>
            <person name="Noguchi H."/>
            <person name="Minakuchi Y."/>
            <person name="Umen J.G."/>
            <person name="Toyoda A."/>
            <person name="Nozaki H."/>
        </authorList>
    </citation>
    <scope>NUCLEOTIDE SEQUENCE</scope>
    <source>
        <strain evidence="4">NIES-3785</strain>
        <strain evidence="3">NIES-3786</strain>
    </source>
</reference>
<dbReference type="GO" id="GO:0003714">
    <property type="term" value="F:transcription corepressor activity"/>
    <property type="evidence" value="ECO:0007669"/>
    <property type="project" value="InterPro"/>
</dbReference>
<name>A0A8J4GHR0_9CHLO</name>
<dbReference type="InterPro" id="IPR022709">
    <property type="entry name" value="SCAI"/>
</dbReference>
<evidence type="ECO:0000313" key="3">
    <source>
        <dbReference type="EMBL" id="GIL86544.1"/>
    </source>
</evidence>
<evidence type="ECO:0000256" key="1">
    <source>
        <dbReference type="SAM" id="MobiDB-lite"/>
    </source>
</evidence>
<sequence>MEKHSQIARQQFQILLERANKRFGKLRELQTRGDHSWPAAQSLFNKTFESFSRLWQFQLSNRAALLETGLQRSELGIIANKIGQLYYNYYLRSGDTGALLESYTFYDAVHTRQYFASATGSGPDPPAAAQQMRFYARFVVVCLFLHRREEAMQLLQELQASVSSYMLQFSSPDAQEWQLVVNEVAALMEADQFAMPLPRSPGSLEVPYTPPLRCRLTDPAAACAPHQPRLREAILVSYRPRQVKVAELPLELFRMAQALEWQRPASQPPPQQHPHSQQVPAASGPETRDQPSTGGAPVSVLDCKGATRLRDTAGAENGGARPSPSSSWDLKAPNQASHEPGGAEGTDGDGGRIVAACSGTPQPAGAEAPTATSQPQRQTPTPQQQADSSGRSAPGTVAGAARRSPPRQLLHRPSAQRLLSALLSVTVGMEQTAADEQFVLLYISADAAFPSVEPGPSQLLAPDGTAVAAPRQLLLCPPQHHHSPGSLHKQPAQALHSTPSEARQFQLKDPSVEMAAAAPQQPGSSKCPGGPAPSGPTQKVDETAAVPRPPYRVASSKVGSTVCGASAAGAAAAAAADGLLSPDELLSATRRRLLLVLDSDMGADFARLQGRELGFPLLCITAPPWQALTAGPGTCPGNGQEGVVSAGPGIGPASPSDSGRYGSLTAQALTCPAQALCALVGQTDPQPQALQRLQEVLDETLLQLGQRMAEQLAAATQGSVPPVPRPVSAGALAAPGALGSTSCSGADSADLNCASPCPGPTDTAGPGPATALASSSCNGMLTSSTSSSSSQPSFAAWAPVFADCLTRRLLLHFALYRACVHMHPRCNCNPAMVPKCFPPLPPAADATSDVLRQGVLRAAEVLGRPGVFSGGK</sequence>
<evidence type="ECO:0000313" key="4">
    <source>
        <dbReference type="EMBL" id="GIM07461.1"/>
    </source>
</evidence>
<feature type="region of interest" description="Disordered" evidence="1">
    <location>
        <begin position="478"/>
        <end position="548"/>
    </location>
</feature>
<proteinExistence type="predicted"/>
<evidence type="ECO:0000313" key="5">
    <source>
        <dbReference type="Proteomes" id="UP000722791"/>
    </source>
</evidence>
<dbReference type="OrthoDB" id="525027at2759"/>
<dbReference type="GO" id="GO:0006351">
    <property type="term" value="P:DNA-templated transcription"/>
    <property type="evidence" value="ECO:0007669"/>
    <property type="project" value="InterPro"/>
</dbReference>
<dbReference type="AlphaFoldDB" id="A0A8J4GHR0"/>
<dbReference type="Pfam" id="PF12070">
    <property type="entry name" value="SCAI"/>
    <property type="match status" value="2"/>
</dbReference>
<evidence type="ECO:0000313" key="6">
    <source>
        <dbReference type="Proteomes" id="UP000747110"/>
    </source>
</evidence>
<organism evidence="4 5">
    <name type="scientific">Volvox reticuliferus</name>
    <dbReference type="NCBI Taxonomy" id="1737510"/>
    <lineage>
        <taxon>Eukaryota</taxon>
        <taxon>Viridiplantae</taxon>
        <taxon>Chlorophyta</taxon>
        <taxon>core chlorophytes</taxon>
        <taxon>Chlorophyceae</taxon>
        <taxon>CS clade</taxon>
        <taxon>Chlamydomonadales</taxon>
        <taxon>Volvocaceae</taxon>
        <taxon>Volvox</taxon>
    </lineage>
</organism>
<feature type="domain" description="RGS" evidence="2">
    <location>
        <begin position="77"/>
        <end position="193"/>
    </location>
</feature>
<protein>
    <recommendedName>
        <fullName evidence="2">RGS domain-containing protein</fullName>
    </recommendedName>
</protein>